<evidence type="ECO:0000256" key="1">
    <source>
        <dbReference type="SAM" id="MobiDB-lite"/>
    </source>
</evidence>
<keyword evidence="2 4" id="KW-0812">Transmembrane</keyword>
<name>T1BSB7_9ZZZZ</name>
<reference evidence="4" key="1">
    <citation type="submission" date="2013-08" db="EMBL/GenBank/DDBJ databases">
        <authorList>
            <person name="Mendez C."/>
            <person name="Richter M."/>
            <person name="Ferrer M."/>
            <person name="Sanchez J."/>
        </authorList>
    </citation>
    <scope>NUCLEOTIDE SEQUENCE</scope>
</reference>
<dbReference type="Pfam" id="PF03703">
    <property type="entry name" value="bPH_2"/>
    <property type="match status" value="1"/>
</dbReference>
<keyword evidence="2" id="KW-0472">Membrane</keyword>
<comment type="caution">
    <text evidence="4">The sequence shown here is derived from an EMBL/GenBank/DDBJ whole genome shotgun (WGS) entry which is preliminary data.</text>
</comment>
<sequence>METTDPAQKANTEASSVSSSPVEEFDTSPSQAIYAPYYAAHVIAFILVVAAAVQAMKMMPAHAGQIWWVEVVVGLLVLGGILTHALSVSFTRYTLDGKRLTMRRGVFGREVKSLELFRVQDINFVQSWWQELLGIGTLVIMTSDQYHPREVLVGIEHGIEVRDMLTRAATQIRRSTGIRELTVGK</sequence>
<dbReference type="InterPro" id="IPR005182">
    <property type="entry name" value="YdbS-like_PH"/>
</dbReference>
<feature type="region of interest" description="Disordered" evidence="1">
    <location>
        <begin position="1"/>
        <end position="24"/>
    </location>
</feature>
<feature type="transmembrane region" description="Helical" evidence="2">
    <location>
        <begin position="67"/>
        <end position="86"/>
    </location>
</feature>
<keyword evidence="2" id="KW-1133">Transmembrane helix</keyword>
<feature type="transmembrane region" description="Helical" evidence="2">
    <location>
        <begin position="35"/>
        <end position="55"/>
    </location>
</feature>
<gene>
    <name evidence="4" type="ORF">B1A_03712</name>
</gene>
<accession>T1BSB7</accession>
<protein>
    <submittedName>
        <fullName evidence="4">Membrane protein containing DUF304, prokaryotic transmembrane adjacent region</fullName>
    </submittedName>
</protein>
<proteinExistence type="predicted"/>
<dbReference type="AlphaFoldDB" id="T1BSB7"/>
<organism evidence="4">
    <name type="scientific">mine drainage metagenome</name>
    <dbReference type="NCBI Taxonomy" id="410659"/>
    <lineage>
        <taxon>unclassified sequences</taxon>
        <taxon>metagenomes</taxon>
        <taxon>ecological metagenomes</taxon>
    </lineage>
</organism>
<evidence type="ECO:0000256" key="2">
    <source>
        <dbReference type="SAM" id="Phobius"/>
    </source>
</evidence>
<dbReference type="EMBL" id="AUZX01002716">
    <property type="protein sequence ID" value="EQD75811.1"/>
    <property type="molecule type" value="Genomic_DNA"/>
</dbReference>
<feature type="domain" description="YdbS-like PH" evidence="3">
    <location>
        <begin position="90"/>
        <end position="163"/>
    </location>
</feature>
<reference evidence="4" key="2">
    <citation type="journal article" date="2014" name="ISME J.">
        <title>Microbial stratification in low pH oxic and suboxic macroscopic growths along an acid mine drainage.</title>
        <authorList>
            <person name="Mendez-Garcia C."/>
            <person name="Mesa V."/>
            <person name="Sprenger R.R."/>
            <person name="Richter M."/>
            <person name="Diez M.S."/>
            <person name="Solano J."/>
            <person name="Bargiela R."/>
            <person name="Golyshina O.V."/>
            <person name="Manteca A."/>
            <person name="Ramos J.L."/>
            <person name="Gallego J.R."/>
            <person name="Llorente I."/>
            <person name="Martins Dos Santos V.A."/>
            <person name="Jensen O.N."/>
            <person name="Pelaez A.I."/>
            <person name="Sanchez J."/>
            <person name="Ferrer M."/>
        </authorList>
    </citation>
    <scope>NUCLEOTIDE SEQUENCE</scope>
</reference>
<dbReference type="PANTHER" id="PTHR37938">
    <property type="entry name" value="BLL0215 PROTEIN"/>
    <property type="match status" value="1"/>
</dbReference>
<evidence type="ECO:0000259" key="3">
    <source>
        <dbReference type="Pfam" id="PF03703"/>
    </source>
</evidence>
<dbReference type="PANTHER" id="PTHR37938:SF1">
    <property type="entry name" value="BLL0215 PROTEIN"/>
    <property type="match status" value="1"/>
</dbReference>
<evidence type="ECO:0000313" key="4">
    <source>
        <dbReference type="EMBL" id="EQD75811.1"/>
    </source>
</evidence>
<feature type="compositionally biased region" description="Polar residues" evidence="1">
    <location>
        <begin position="1"/>
        <end position="14"/>
    </location>
</feature>